<evidence type="ECO:0000313" key="2">
    <source>
        <dbReference type="Proteomes" id="UP000492821"/>
    </source>
</evidence>
<feature type="compositionally biased region" description="Polar residues" evidence="1">
    <location>
        <begin position="222"/>
        <end position="235"/>
    </location>
</feature>
<dbReference type="Proteomes" id="UP000492821">
    <property type="component" value="Unassembled WGS sequence"/>
</dbReference>
<sequence>MFLSNTQSADRPVELLGGAISSRVIKSKQHRERAAENRKRAAEAEALKNAEAAGVDHATGTNSAEDSATSPKSEKLEKKIRHSSGGSNKATPAKKFPFVGDMAFKITSKLHYSSSSNSPGLFTANPEFADPNMPFATSYAQPMEPKMSVVQKSVVSEPVVAPATPEAAPFDQPGDPTSPSSSSVAPRNLSPRPYQGDADDYMPYDAPVDSRKGSKASAMPLRQTSLMSTTESSYNVAPAPTTTKATTPEAPPTFATPSLPVQRPIADAYPEETQFPAAFMPRYIPDDDEDVPNDYAFMGVGVPVDNSLKGAIKETRTYVSDVSDSTESCFSAAKRPKRDPNADTYDSTEFRPSPTSAAEDPTHSQRAFSLGSKPFHKILPLVLQHGLIPTPQSNSNYIIDSSESGDIRKRAHSAGSKTWNFGLHRKMAADGQAGSNDLMRSRTGSMGTGTKRPFPRPTDHVEMDWSDGSKQGSIASLDSPNSRSRNSSMGMAMSANLRMAADNAKKSIVDKAAEKLAACKVEPRWEDFNFPPIGSPHFRQYTDRGNSGDANRRQSTPDEEDYVAISTTSGGNSAKKNVPRVINTILESDTSDSEMMPVVDQYALSPSGTPMPPVPMSTPIPTISPLPPPPTPALGSAKSNVIEYSFLVPTAEPSPTTRSTASSPLPAVQSFIPASPGNVSKTSADGRESSTVSDDGSTGGEAGSSGNGKKCEYAVLKMNDK</sequence>
<evidence type="ECO:0000313" key="3">
    <source>
        <dbReference type="WBParaSite" id="Pan_g2777.t1"/>
    </source>
</evidence>
<feature type="compositionally biased region" description="Gly residues" evidence="1">
    <location>
        <begin position="697"/>
        <end position="706"/>
    </location>
</feature>
<feature type="compositionally biased region" description="Polar residues" evidence="1">
    <location>
        <begin position="468"/>
        <end position="488"/>
    </location>
</feature>
<reference evidence="2" key="1">
    <citation type="journal article" date="2013" name="Genetics">
        <title>The draft genome and transcriptome of Panagrellus redivivus are shaped by the harsh demands of a free-living lifestyle.</title>
        <authorList>
            <person name="Srinivasan J."/>
            <person name="Dillman A.R."/>
            <person name="Macchietto M.G."/>
            <person name="Heikkinen L."/>
            <person name="Lakso M."/>
            <person name="Fracchia K.M."/>
            <person name="Antoshechkin I."/>
            <person name="Mortazavi A."/>
            <person name="Wong G."/>
            <person name="Sternberg P.W."/>
        </authorList>
    </citation>
    <scope>NUCLEOTIDE SEQUENCE [LARGE SCALE GENOMIC DNA]</scope>
    <source>
        <strain evidence="2">MT8872</strain>
    </source>
</reference>
<feature type="compositionally biased region" description="Polar residues" evidence="1">
    <location>
        <begin position="59"/>
        <end position="71"/>
    </location>
</feature>
<feature type="compositionally biased region" description="Low complexity" evidence="1">
    <location>
        <begin position="651"/>
        <end position="667"/>
    </location>
</feature>
<dbReference type="AlphaFoldDB" id="A0A7E4VSK8"/>
<name>A0A7E4VSK8_PANRE</name>
<feature type="region of interest" description="Disordered" evidence="1">
    <location>
        <begin position="531"/>
        <end position="561"/>
    </location>
</feature>
<accession>A0A7E4VSK8</accession>
<feature type="compositionally biased region" description="Low complexity" evidence="1">
    <location>
        <begin position="237"/>
        <end position="257"/>
    </location>
</feature>
<evidence type="ECO:0000256" key="1">
    <source>
        <dbReference type="SAM" id="MobiDB-lite"/>
    </source>
</evidence>
<feature type="compositionally biased region" description="Polar residues" evidence="1">
    <location>
        <begin position="175"/>
        <end position="185"/>
    </location>
</feature>
<feature type="region of interest" description="Disordered" evidence="1">
    <location>
        <begin position="163"/>
        <end position="260"/>
    </location>
</feature>
<dbReference type="WBParaSite" id="Pan_g2777.t1">
    <property type="protein sequence ID" value="Pan_g2777.t1"/>
    <property type="gene ID" value="Pan_g2777"/>
</dbReference>
<feature type="region of interest" description="Disordered" evidence="1">
    <location>
        <begin position="430"/>
        <end position="488"/>
    </location>
</feature>
<feature type="compositionally biased region" description="Basic and acidic residues" evidence="1">
    <location>
        <begin position="32"/>
        <end position="48"/>
    </location>
</feature>
<reference evidence="3" key="2">
    <citation type="submission" date="2020-10" db="UniProtKB">
        <authorList>
            <consortium name="WormBaseParasite"/>
        </authorList>
    </citation>
    <scope>IDENTIFICATION</scope>
</reference>
<protein>
    <submittedName>
        <fullName evidence="3">WH2 domain-containing protein</fullName>
    </submittedName>
</protein>
<feature type="region of interest" description="Disordered" evidence="1">
    <location>
        <begin position="323"/>
        <end position="368"/>
    </location>
</feature>
<feature type="region of interest" description="Disordered" evidence="1">
    <location>
        <begin position="1"/>
        <end position="94"/>
    </location>
</feature>
<proteinExistence type="predicted"/>
<organism evidence="2 3">
    <name type="scientific">Panagrellus redivivus</name>
    <name type="common">Microworm</name>
    <dbReference type="NCBI Taxonomy" id="6233"/>
    <lineage>
        <taxon>Eukaryota</taxon>
        <taxon>Metazoa</taxon>
        <taxon>Ecdysozoa</taxon>
        <taxon>Nematoda</taxon>
        <taxon>Chromadorea</taxon>
        <taxon>Rhabditida</taxon>
        <taxon>Tylenchina</taxon>
        <taxon>Panagrolaimomorpha</taxon>
        <taxon>Panagrolaimoidea</taxon>
        <taxon>Panagrolaimidae</taxon>
        <taxon>Panagrellus</taxon>
    </lineage>
</organism>
<keyword evidence="2" id="KW-1185">Reference proteome</keyword>
<feature type="region of interest" description="Disordered" evidence="1">
    <location>
        <begin position="651"/>
        <end position="721"/>
    </location>
</feature>